<evidence type="ECO:0000313" key="3">
    <source>
        <dbReference type="Proteomes" id="UP001212997"/>
    </source>
</evidence>
<dbReference type="AlphaFoldDB" id="A0AAD5YG32"/>
<dbReference type="EMBL" id="JANAWD010000111">
    <property type="protein sequence ID" value="KAJ3486762.1"/>
    <property type="molecule type" value="Genomic_DNA"/>
</dbReference>
<protein>
    <submittedName>
        <fullName evidence="2">Uncharacterized protein</fullName>
    </submittedName>
</protein>
<evidence type="ECO:0000256" key="1">
    <source>
        <dbReference type="SAM" id="MobiDB-lite"/>
    </source>
</evidence>
<evidence type="ECO:0000313" key="2">
    <source>
        <dbReference type="EMBL" id="KAJ3486762.1"/>
    </source>
</evidence>
<sequence length="324" mass="34988">MSNSTTGPGSDRFNLATSLWSWAEPFSAVVATLLAIQLRNMTPVAELAKADASIKRCQAHVDSLDDSQRAIVEGTFPGFLNDITGALYTANAACTNYEGIVNGASFYTEYNPFSDVAYKLRDLGSRVRQLSNILLVRIHHPTYSVIILISFVVTQERSKEARHAGVQAQRQGSRASGEEPYKGVYSIYDNSVQTYYQYDPNNTLRTTLPQNQGGNLVIQGLHPPGPSSARRTDTIPLIQHTANPQYAAMNQYPPPSAQNPALQAQVPQYGAIPIAGASTAVAGPSTIAMGRGVLQPRGSWKPGQSLPSHSSSRVANPDDKSRSL</sequence>
<feature type="compositionally biased region" description="Polar residues" evidence="1">
    <location>
        <begin position="305"/>
        <end position="314"/>
    </location>
</feature>
<organism evidence="2 3">
    <name type="scientific">Meripilus lineatus</name>
    <dbReference type="NCBI Taxonomy" id="2056292"/>
    <lineage>
        <taxon>Eukaryota</taxon>
        <taxon>Fungi</taxon>
        <taxon>Dikarya</taxon>
        <taxon>Basidiomycota</taxon>
        <taxon>Agaricomycotina</taxon>
        <taxon>Agaricomycetes</taxon>
        <taxon>Polyporales</taxon>
        <taxon>Meripilaceae</taxon>
        <taxon>Meripilus</taxon>
    </lineage>
</organism>
<keyword evidence="3" id="KW-1185">Reference proteome</keyword>
<gene>
    <name evidence="2" type="ORF">NLI96_g3996</name>
</gene>
<name>A0AAD5YG32_9APHY</name>
<dbReference type="Proteomes" id="UP001212997">
    <property type="component" value="Unassembled WGS sequence"/>
</dbReference>
<feature type="region of interest" description="Disordered" evidence="1">
    <location>
        <begin position="292"/>
        <end position="324"/>
    </location>
</feature>
<accession>A0AAD5YG32</accession>
<comment type="caution">
    <text evidence="2">The sequence shown here is derived from an EMBL/GenBank/DDBJ whole genome shotgun (WGS) entry which is preliminary data.</text>
</comment>
<reference evidence="2" key="1">
    <citation type="submission" date="2022-07" db="EMBL/GenBank/DDBJ databases">
        <title>Genome Sequence of Physisporinus lineatus.</title>
        <authorList>
            <person name="Buettner E."/>
        </authorList>
    </citation>
    <scope>NUCLEOTIDE SEQUENCE</scope>
    <source>
        <strain evidence="2">VT162</strain>
    </source>
</reference>
<proteinExistence type="predicted"/>